<dbReference type="EMBL" id="LN890537">
    <property type="protein sequence ID" value="CUS22317.1"/>
    <property type="molecule type" value="Genomic_DNA"/>
</dbReference>
<evidence type="ECO:0000313" key="1">
    <source>
        <dbReference type="EMBL" id="CUS22317.1"/>
    </source>
</evidence>
<dbReference type="Proteomes" id="UP000236544">
    <property type="component" value="Unassembled WGS sequence"/>
</dbReference>
<proteinExistence type="predicted"/>
<dbReference type="OrthoDB" id="1057137at2759"/>
<name>A0A0P1KS23_9SACH</name>
<accession>A0A0P1KS23</accession>
<organism evidence="1 2">
    <name type="scientific">Lachancea quebecensis</name>
    <dbReference type="NCBI Taxonomy" id="1654605"/>
    <lineage>
        <taxon>Eukaryota</taxon>
        <taxon>Fungi</taxon>
        <taxon>Dikarya</taxon>
        <taxon>Ascomycota</taxon>
        <taxon>Saccharomycotina</taxon>
        <taxon>Saccharomycetes</taxon>
        <taxon>Saccharomycetales</taxon>
        <taxon>Saccharomycetaceae</taxon>
        <taxon>Lachancea</taxon>
    </lineage>
</organism>
<dbReference type="AlphaFoldDB" id="A0A0P1KS23"/>
<protein>
    <submittedName>
        <fullName evidence="1">LAQU0S05e02652g1_1</fullName>
    </submittedName>
</protein>
<reference evidence="2" key="1">
    <citation type="submission" date="2015-10" db="EMBL/GenBank/DDBJ databases">
        <authorList>
            <person name="Devillers H."/>
        </authorList>
    </citation>
    <scope>NUCLEOTIDE SEQUENCE [LARGE SCALE GENOMIC DNA]</scope>
</reference>
<gene>
    <name evidence="1" type="ORF">LAQU0_S05e02652g</name>
</gene>
<sequence>MSISLEQILGFKVRITNVLDVVSVGSIYSYNSSNNTITLLLTKTTHRTQQFKVIKLSFVKSLEVIGERPIKNSFRKDPIKPIEIKIEKVKEALQNKVQQAKGVTAAIQEQSVTAPN</sequence>
<keyword evidence="2" id="KW-1185">Reference proteome</keyword>
<evidence type="ECO:0000313" key="2">
    <source>
        <dbReference type="Proteomes" id="UP000236544"/>
    </source>
</evidence>